<dbReference type="RefSeq" id="WP_132007405.1">
    <property type="nucleotide sequence ID" value="NZ_SMFK01000011.1"/>
</dbReference>
<dbReference type="Proteomes" id="UP000295479">
    <property type="component" value="Unassembled WGS sequence"/>
</dbReference>
<feature type="transmembrane region" description="Helical" evidence="1">
    <location>
        <begin position="174"/>
        <end position="194"/>
    </location>
</feature>
<evidence type="ECO:0000313" key="3">
    <source>
        <dbReference type="EMBL" id="TDD95188.1"/>
    </source>
</evidence>
<keyword evidence="1" id="KW-1133">Transmembrane helix</keyword>
<gene>
    <name evidence="3" type="ORF">E0F76_14170</name>
</gene>
<feature type="transmembrane region" description="Helical" evidence="1">
    <location>
        <begin position="12"/>
        <end position="31"/>
    </location>
</feature>
<comment type="caution">
    <text evidence="3">The sequence shown here is derived from an EMBL/GenBank/DDBJ whole genome shotgun (WGS) entry which is preliminary data.</text>
</comment>
<feature type="transmembrane region" description="Helical" evidence="1">
    <location>
        <begin position="143"/>
        <end position="162"/>
    </location>
</feature>
<sequence>MLNGKLSSYLNLHLIVFIWGFTAILGALISINADSLVWYRMLFASGFLFLYILFKKKSFIIPTKEFLKLIFVGLLIAVHWIFFFKAIHLSNVSITLAIFSLGAFFASLLEPLFYGRKVLWYEVFFGLVIIASLSLILKVEINYFEGMIYALISVIIGVLFTLMNGKLIVKNDSAVITFYEFISGVFFISIYFLFDNKFTPDFFVLTSNDWILILILASICTAYAFTASVKIMQQLSPYTVMLTTSLEPVYGIILAYFIIGEKEKMSFEFYIGAIIIVATVILNGIIKHYFKPK</sequence>
<feature type="transmembrane region" description="Helical" evidence="1">
    <location>
        <begin position="265"/>
        <end position="286"/>
    </location>
</feature>
<dbReference type="InterPro" id="IPR000620">
    <property type="entry name" value="EamA_dom"/>
</dbReference>
<dbReference type="PANTHER" id="PTHR22911">
    <property type="entry name" value="ACYL-MALONYL CONDENSING ENZYME-RELATED"/>
    <property type="match status" value="1"/>
</dbReference>
<dbReference type="InterPro" id="IPR037185">
    <property type="entry name" value="EmrE-like"/>
</dbReference>
<protein>
    <submittedName>
        <fullName evidence="3">DMT family transporter</fullName>
    </submittedName>
</protein>
<dbReference type="GO" id="GO:0016020">
    <property type="term" value="C:membrane"/>
    <property type="evidence" value="ECO:0007669"/>
    <property type="project" value="InterPro"/>
</dbReference>
<feature type="transmembrane region" description="Helical" evidence="1">
    <location>
        <begin position="118"/>
        <end position="137"/>
    </location>
</feature>
<keyword evidence="1" id="KW-0472">Membrane</keyword>
<accession>A0A4R5C682</accession>
<organism evidence="3 4">
    <name type="scientific">Flavobacterium cellulosilyticum</name>
    <dbReference type="NCBI Taxonomy" id="2541731"/>
    <lineage>
        <taxon>Bacteria</taxon>
        <taxon>Pseudomonadati</taxon>
        <taxon>Bacteroidota</taxon>
        <taxon>Flavobacteriia</taxon>
        <taxon>Flavobacteriales</taxon>
        <taxon>Flavobacteriaceae</taxon>
        <taxon>Flavobacterium</taxon>
    </lineage>
</organism>
<dbReference type="PANTHER" id="PTHR22911:SF79">
    <property type="entry name" value="MOBA-LIKE NTP TRANSFERASE DOMAIN-CONTAINING PROTEIN"/>
    <property type="match status" value="1"/>
</dbReference>
<evidence type="ECO:0000259" key="2">
    <source>
        <dbReference type="Pfam" id="PF00892"/>
    </source>
</evidence>
<dbReference type="AlphaFoldDB" id="A0A4R5C682"/>
<evidence type="ECO:0000313" key="4">
    <source>
        <dbReference type="Proteomes" id="UP000295479"/>
    </source>
</evidence>
<dbReference type="Pfam" id="PF00892">
    <property type="entry name" value="EamA"/>
    <property type="match status" value="2"/>
</dbReference>
<dbReference type="OrthoDB" id="9150437at2"/>
<feature type="transmembrane region" description="Helical" evidence="1">
    <location>
        <begin position="66"/>
        <end position="83"/>
    </location>
</feature>
<dbReference type="SUPFAM" id="SSF103481">
    <property type="entry name" value="Multidrug resistance efflux transporter EmrE"/>
    <property type="match status" value="2"/>
</dbReference>
<feature type="transmembrane region" description="Helical" evidence="1">
    <location>
        <begin position="37"/>
        <end position="54"/>
    </location>
</feature>
<dbReference type="EMBL" id="SMFK01000011">
    <property type="protein sequence ID" value="TDD95188.1"/>
    <property type="molecule type" value="Genomic_DNA"/>
</dbReference>
<reference evidence="3 4" key="1">
    <citation type="submission" date="2019-03" db="EMBL/GenBank/DDBJ databases">
        <title>Flavobacterium AR-3-4 sp. nov. isolated from arctic soil.</title>
        <authorList>
            <person name="Chaudhary D.K."/>
        </authorList>
    </citation>
    <scope>NUCLEOTIDE SEQUENCE [LARGE SCALE GENOMIC DNA]</scope>
    <source>
        <strain evidence="3 4">AR-3-4</strain>
    </source>
</reference>
<proteinExistence type="predicted"/>
<feature type="domain" description="EamA" evidence="2">
    <location>
        <begin position="146"/>
        <end position="283"/>
    </location>
</feature>
<name>A0A4R5C682_9FLAO</name>
<keyword evidence="1" id="KW-0812">Transmembrane</keyword>
<feature type="transmembrane region" description="Helical" evidence="1">
    <location>
        <begin position="238"/>
        <end position="259"/>
    </location>
</feature>
<feature type="transmembrane region" description="Helical" evidence="1">
    <location>
        <begin position="89"/>
        <end position="109"/>
    </location>
</feature>
<evidence type="ECO:0000256" key="1">
    <source>
        <dbReference type="SAM" id="Phobius"/>
    </source>
</evidence>
<feature type="transmembrane region" description="Helical" evidence="1">
    <location>
        <begin position="210"/>
        <end position="226"/>
    </location>
</feature>
<keyword evidence="4" id="KW-1185">Reference proteome</keyword>
<feature type="domain" description="EamA" evidence="2">
    <location>
        <begin position="9"/>
        <end position="137"/>
    </location>
</feature>